<evidence type="ECO:0000313" key="4">
    <source>
        <dbReference type="Proteomes" id="UP001528912"/>
    </source>
</evidence>
<gene>
    <name evidence="3" type="ORF">P4R38_16195</name>
</gene>
<keyword evidence="2" id="KW-0732">Signal</keyword>
<evidence type="ECO:0000256" key="2">
    <source>
        <dbReference type="SAM" id="SignalP"/>
    </source>
</evidence>
<keyword evidence="4" id="KW-1185">Reference proteome</keyword>
<dbReference type="RefSeq" id="WP_277193071.1">
    <property type="nucleotide sequence ID" value="NZ_JAROAV010000043.1"/>
</dbReference>
<proteinExistence type="predicted"/>
<evidence type="ECO:0000256" key="1">
    <source>
        <dbReference type="SAM" id="MobiDB-lite"/>
    </source>
</evidence>
<feature type="chain" id="PRO_5045447946" description="Peptidase MA-like domain-containing protein" evidence="2">
    <location>
        <begin position="29"/>
        <end position="271"/>
    </location>
</feature>
<comment type="caution">
    <text evidence="3">The sequence shown here is derived from an EMBL/GenBank/DDBJ whole genome shotgun (WGS) entry which is preliminary data.</text>
</comment>
<feature type="region of interest" description="Disordered" evidence="1">
    <location>
        <begin position="23"/>
        <end position="46"/>
    </location>
</feature>
<evidence type="ECO:0000313" key="3">
    <source>
        <dbReference type="EMBL" id="MDF8265788.1"/>
    </source>
</evidence>
<protein>
    <recommendedName>
        <fullName evidence="5">Peptidase MA-like domain-containing protein</fullName>
    </recommendedName>
</protein>
<sequence>MQQPTRRSVVAAIASLPLVAACSSGTSAAPSTPRTPTGRTSTQRPGTVQVLGSVPASQLAAYRAHVSTGMRLVSEVWRPRWSTIAVRVVIAATGEEFARLTGRPADGTVPAVTTAAGLVAIHPTLWTSTSAPGRQVVITHELTHVALGQGGLTGVPLWVVEGSAELTAYRATGLPAATVAPSLAREVAAGRVPGGPPTDDVLRLRSRTVLPLGYQQAWAWCTFLVDRTGLEAFTRFVRAADAGDSGAFRRTYGTTPSSLGPTYGAWLRRQL</sequence>
<organism evidence="3 4">
    <name type="scientific">Luteipulveratus flavus</name>
    <dbReference type="NCBI Taxonomy" id="3031728"/>
    <lineage>
        <taxon>Bacteria</taxon>
        <taxon>Bacillati</taxon>
        <taxon>Actinomycetota</taxon>
        <taxon>Actinomycetes</taxon>
        <taxon>Micrococcales</taxon>
        <taxon>Dermacoccaceae</taxon>
        <taxon>Luteipulveratus</taxon>
    </lineage>
</organism>
<dbReference type="EMBL" id="JAROAV010000043">
    <property type="protein sequence ID" value="MDF8265788.1"/>
    <property type="molecule type" value="Genomic_DNA"/>
</dbReference>
<dbReference type="PROSITE" id="PS51257">
    <property type="entry name" value="PROKAR_LIPOPROTEIN"/>
    <property type="match status" value="1"/>
</dbReference>
<reference evidence="3 4" key="1">
    <citation type="submission" date="2023-03" db="EMBL/GenBank/DDBJ databases">
        <title>YIM 133296 draft genome.</title>
        <authorList>
            <person name="Xiong L."/>
        </authorList>
    </citation>
    <scope>NUCLEOTIDE SEQUENCE [LARGE SCALE GENOMIC DNA]</scope>
    <source>
        <strain evidence="3 4">YIM 133296</strain>
    </source>
</reference>
<feature type="signal peptide" evidence="2">
    <location>
        <begin position="1"/>
        <end position="28"/>
    </location>
</feature>
<evidence type="ECO:0008006" key="5">
    <source>
        <dbReference type="Google" id="ProtNLM"/>
    </source>
</evidence>
<accession>A0ABT6CA54</accession>
<name>A0ABT6CA54_9MICO</name>
<dbReference type="Proteomes" id="UP001528912">
    <property type="component" value="Unassembled WGS sequence"/>
</dbReference>